<proteinExistence type="predicted"/>
<reference evidence="1" key="1">
    <citation type="submission" date="2022-03" db="EMBL/GenBank/DDBJ databases">
        <authorList>
            <person name="Sayadi A."/>
        </authorList>
    </citation>
    <scope>NUCLEOTIDE SEQUENCE</scope>
</reference>
<dbReference type="Proteomes" id="UP001152888">
    <property type="component" value="Unassembled WGS sequence"/>
</dbReference>
<dbReference type="AlphaFoldDB" id="A0A9P0VQ02"/>
<keyword evidence="2" id="KW-1185">Reference proteome</keyword>
<accession>A0A9P0VQ02</accession>
<protein>
    <submittedName>
        <fullName evidence="1">Uncharacterized protein</fullName>
    </submittedName>
</protein>
<gene>
    <name evidence="1" type="ORF">ACAOBT_LOCUS35654</name>
</gene>
<name>A0A9P0VQ02_ACAOB</name>
<evidence type="ECO:0000313" key="1">
    <source>
        <dbReference type="EMBL" id="CAH2016872.1"/>
    </source>
</evidence>
<evidence type="ECO:0000313" key="2">
    <source>
        <dbReference type="Proteomes" id="UP001152888"/>
    </source>
</evidence>
<organism evidence="1 2">
    <name type="scientific">Acanthoscelides obtectus</name>
    <name type="common">Bean weevil</name>
    <name type="synonym">Bruchus obtectus</name>
    <dbReference type="NCBI Taxonomy" id="200917"/>
    <lineage>
        <taxon>Eukaryota</taxon>
        <taxon>Metazoa</taxon>
        <taxon>Ecdysozoa</taxon>
        <taxon>Arthropoda</taxon>
        <taxon>Hexapoda</taxon>
        <taxon>Insecta</taxon>
        <taxon>Pterygota</taxon>
        <taxon>Neoptera</taxon>
        <taxon>Endopterygota</taxon>
        <taxon>Coleoptera</taxon>
        <taxon>Polyphaga</taxon>
        <taxon>Cucujiformia</taxon>
        <taxon>Chrysomeloidea</taxon>
        <taxon>Chrysomelidae</taxon>
        <taxon>Bruchinae</taxon>
        <taxon>Bruchini</taxon>
        <taxon>Acanthoscelides</taxon>
    </lineage>
</organism>
<comment type="caution">
    <text evidence="1">The sequence shown here is derived from an EMBL/GenBank/DDBJ whole genome shotgun (WGS) entry which is preliminary data.</text>
</comment>
<dbReference type="OrthoDB" id="6771634at2759"/>
<sequence>MCGGVRGGEYLTDRIGQCLVATLLDSDSDQFRVWLPKRVLENMPEIMIKDINESLNKYSLAYIGQSSPKTPSGSRPKCLIKFDSVDSKAVHPLWFDKMWMHYASLRWPDSKDLRTAIMILVCQLTDLMHDAEHSTNYDMNICWDDNEVERIRRLIRKYEKLCAQYLQEDCTIEQFCSDLINYNLRSFPCEIARYLPPEIILKYNLVYED</sequence>
<dbReference type="EMBL" id="CAKOFQ010009036">
    <property type="protein sequence ID" value="CAH2016872.1"/>
    <property type="molecule type" value="Genomic_DNA"/>
</dbReference>